<name>A0AC60NXW0_IXOPE</name>
<sequence>MHTLFIDDSSYHLILKKFIALCFCDVFDVCDRYCMLARQLLDLFGRTEQHQDFLDYFESTAGLVDLTRTQVSESAINLGAASHQETAMSDPERLYPGPSATTDFEQTPATTNNNQRGSHEVEAVPENNHRYPDDVLAENREVEEQNDPVCRGCSFPFLLVQALVHLGIYIHKVSEDGYSVATYYQEKQVYYCAISVLCLFGPSLIYTVYLVADSILDKSTPASDICTKVVNGMLLVPWQIKGHVEVLHFAAQRVCSCLGPTKAEQVRLRTLKRDTFVLEFFEDFYAGFVQVLLQVYLIILFLSSNNPSNALIGQLVGSALSLWSLIRAVQRKDDGLLTGTLAFLGWLAVAASRGLALSLLTSVIHGWVVVACLAHGVAMTAWIASFVWEAHRRLDSVRQPGDDASQPLRSPCITLILIFALFGLPSLIFWPVMFDFKLKRRVFLFIFVFVVENLLCFGVWQLWGSDGMQHTYVVLLSALFLGLTTAAIFFIALYVCCKPEKVDLVVLHHIREDNANKYGIYFDFCKVIRILPDTKDIARDLEKIRMLKLVK</sequence>
<comment type="caution">
    <text evidence="1">The sequence shown here is derived from an EMBL/GenBank/DDBJ whole genome shotgun (WGS) entry which is preliminary data.</text>
</comment>
<dbReference type="EMBL" id="JABSTQ010011412">
    <property type="protein sequence ID" value="KAG0411704.1"/>
    <property type="molecule type" value="Genomic_DNA"/>
</dbReference>
<organism evidence="1 2">
    <name type="scientific">Ixodes persulcatus</name>
    <name type="common">Taiga tick</name>
    <dbReference type="NCBI Taxonomy" id="34615"/>
    <lineage>
        <taxon>Eukaryota</taxon>
        <taxon>Metazoa</taxon>
        <taxon>Ecdysozoa</taxon>
        <taxon>Arthropoda</taxon>
        <taxon>Chelicerata</taxon>
        <taxon>Arachnida</taxon>
        <taxon>Acari</taxon>
        <taxon>Parasitiformes</taxon>
        <taxon>Ixodida</taxon>
        <taxon>Ixodoidea</taxon>
        <taxon>Ixodidae</taxon>
        <taxon>Ixodinae</taxon>
        <taxon>Ixodes</taxon>
    </lineage>
</organism>
<evidence type="ECO:0000313" key="2">
    <source>
        <dbReference type="Proteomes" id="UP000805193"/>
    </source>
</evidence>
<gene>
    <name evidence="1" type="ORF">HPB47_011186</name>
</gene>
<protein>
    <submittedName>
        <fullName evidence="1">Uncharacterized protein</fullName>
    </submittedName>
</protein>
<dbReference type="Proteomes" id="UP000805193">
    <property type="component" value="Unassembled WGS sequence"/>
</dbReference>
<evidence type="ECO:0000313" key="1">
    <source>
        <dbReference type="EMBL" id="KAG0411704.1"/>
    </source>
</evidence>
<proteinExistence type="predicted"/>
<reference evidence="1 2" key="1">
    <citation type="journal article" date="2020" name="Cell">
        <title>Large-Scale Comparative Analyses of Tick Genomes Elucidate Their Genetic Diversity and Vector Capacities.</title>
        <authorList>
            <consortium name="Tick Genome and Microbiome Consortium (TIGMIC)"/>
            <person name="Jia N."/>
            <person name="Wang J."/>
            <person name="Shi W."/>
            <person name="Du L."/>
            <person name="Sun Y."/>
            <person name="Zhan W."/>
            <person name="Jiang J.F."/>
            <person name="Wang Q."/>
            <person name="Zhang B."/>
            <person name="Ji P."/>
            <person name="Bell-Sakyi L."/>
            <person name="Cui X.M."/>
            <person name="Yuan T.T."/>
            <person name="Jiang B.G."/>
            <person name="Yang W.F."/>
            <person name="Lam T.T."/>
            <person name="Chang Q.C."/>
            <person name="Ding S.J."/>
            <person name="Wang X.J."/>
            <person name="Zhu J.G."/>
            <person name="Ruan X.D."/>
            <person name="Zhao L."/>
            <person name="Wei J.T."/>
            <person name="Ye R.Z."/>
            <person name="Que T.C."/>
            <person name="Du C.H."/>
            <person name="Zhou Y.H."/>
            <person name="Cheng J.X."/>
            <person name="Dai P.F."/>
            <person name="Guo W.B."/>
            <person name="Han X.H."/>
            <person name="Huang E.J."/>
            <person name="Li L.F."/>
            <person name="Wei W."/>
            <person name="Gao Y.C."/>
            <person name="Liu J.Z."/>
            <person name="Shao H.Z."/>
            <person name="Wang X."/>
            <person name="Wang C.C."/>
            <person name="Yang T.C."/>
            <person name="Huo Q.B."/>
            <person name="Li W."/>
            <person name="Chen H.Y."/>
            <person name="Chen S.E."/>
            <person name="Zhou L.G."/>
            <person name="Ni X.B."/>
            <person name="Tian J.H."/>
            <person name="Sheng Y."/>
            <person name="Liu T."/>
            <person name="Pan Y.S."/>
            <person name="Xia L.Y."/>
            <person name="Li J."/>
            <person name="Zhao F."/>
            <person name="Cao W.C."/>
        </authorList>
    </citation>
    <scope>NUCLEOTIDE SEQUENCE [LARGE SCALE GENOMIC DNA]</scope>
    <source>
        <strain evidence="1">Iper-2018</strain>
    </source>
</reference>
<accession>A0AC60NXW0</accession>
<keyword evidence="2" id="KW-1185">Reference proteome</keyword>